<sequence length="230" mass="24885">MRSIQSLSHGLRALTQRSLPRAAAISPPSPAFASASSRPFTHLTPRSPRPLRPTTTTTTLLSARHKSTTTTTTPPSQPTEESSNSTNTLTDRHSSAATDAAHAEQNRLRREQEPAYQITFTCKPCGGRSSHRMSKHGYHRGTVLIQCPTCSNRHVIADHLNIFFDQKSTLEDILARQGDKLLRGYTNGDMEFWENGEVKASEAVAVAGKEKGEAGNGAGVGDGQEPGRIA</sequence>
<keyword evidence="3" id="KW-0862">Zinc</keyword>
<dbReference type="GO" id="GO:0008270">
    <property type="term" value="F:zinc ion binding"/>
    <property type="evidence" value="ECO:0007669"/>
    <property type="project" value="UniProtKB-KW"/>
</dbReference>
<evidence type="ECO:0000313" key="8">
    <source>
        <dbReference type="Proteomes" id="UP000248817"/>
    </source>
</evidence>
<evidence type="ECO:0000313" key="7">
    <source>
        <dbReference type="EMBL" id="PYI36521.1"/>
    </source>
</evidence>
<reference evidence="7 8" key="1">
    <citation type="submission" date="2018-02" db="EMBL/GenBank/DDBJ databases">
        <title>The genomes of Aspergillus section Nigri reveals drivers in fungal speciation.</title>
        <authorList>
            <consortium name="DOE Joint Genome Institute"/>
            <person name="Vesth T.C."/>
            <person name="Nybo J."/>
            <person name="Theobald S."/>
            <person name="Brandl J."/>
            <person name="Frisvad J.C."/>
            <person name="Nielsen K.F."/>
            <person name="Lyhne E.K."/>
            <person name="Kogle M.E."/>
            <person name="Kuo A."/>
            <person name="Riley R."/>
            <person name="Clum A."/>
            <person name="Nolan M."/>
            <person name="Lipzen A."/>
            <person name="Salamov A."/>
            <person name="Henrissat B."/>
            <person name="Wiebenga A."/>
            <person name="De vries R.P."/>
            <person name="Grigoriev I.V."/>
            <person name="Mortensen U.H."/>
            <person name="Andersen M.R."/>
            <person name="Baker S.E."/>
        </authorList>
    </citation>
    <scope>NUCLEOTIDE SEQUENCE [LARGE SCALE GENOMIC DNA]</scope>
    <source>
        <strain evidence="7 8">CBS 114.80</strain>
    </source>
</reference>
<proteinExistence type="predicted"/>
<evidence type="ECO:0000259" key="6">
    <source>
        <dbReference type="PROSITE" id="PS51501"/>
    </source>
</evidence>
<protein>
    <submittedName>
        <fullName evidence="7">Zf-DNL-domain-containing protein</fullName>
    </submittedName>
</protein>
<accession>A0A2V5IK56</accession>
<dbReference type="EMBL" id="KZ825464">
    <property type="protein sequence ID" value="PYI36521.1"/>
    <property type="molecule type" value="Genomic_DNA"/>
</dbReference>
<feature type="domain" description="DNL-type" evidence="6">
    <location>
        <begin position="111"/>
        <end position="206"/>
    </location>
</feature>
<gene>
    <name evidence="7" type="ORF">BP00DRAFT_421468</name>
</gene>
<evidence type="ECO:0000256" key="1">
    <source>
        <dbReference type="ARBA" id="ARBA00022723"/>
    </source>
</evidence>
<evidence type="ECO:0000256" key="2">
    <source>
        <dbReference type="ARBA" id="ARBA00022771"/>
    </source>
</evidence>
<name>A0A2V5IK56_9EURO</name>
<evidence type="ECO:0000256" key="4">
    <source>
        <dbReference type="PROSITE-ProRule" id="PRU00834"/>
    </source>
</evidence>
<keyword evidence="8" id="KW-1185">Reference proteome</keyword>
<dbReference type="AlphaFoldDB" id="A0A2V5IK56"/>
<dbReference type="Proteomes" id="UP000248817">
    <property type="component" value="Unassembled WGS sequence"/>
</dbReference>
<dbReference type="PANTHER" id="PTHR20922:SF13">
    <property type="entry name" value="DNL-TYPE ZINC FINGER PROTEIN"/>
    <property type="match status" value="1"/>
</dbReference>
<evidence type="ECO:0000256" key="5">
    <source>
        <dbReference type="SAM" id="MobiDB-lite"/>
    </source>
</evidence>
<evidence type="ECO:0000256" key="3">
    <source>
        <dbReference type="ARBA" id="ARBA00022833"/>
    </source>
</evidence>
<dbReference type="PANTHER" id="PTHR20922">
    <property type="entry name" value="DNL-TYPE ZINC FINGER PROTEIN"/>
    <property type="match status" value="1"/>
</dbReference>
<dbReference type="PROSITE" id="PS51501">
    <property type="entry name" value="ZF_DNL"/>
    <property type="match status" value="1"/>
</dbReference>
<dbReference type="GO" id="GO:0030150">
    <property type="term" value="P:protein import into mitochondrial matrix"/>
    <property type="evidence" value="ECO:0007669"/>
    <property type="project" value="TreeGrafter"/>
</dbReference>
<feature type="compositionally biased region" description="Gly residues" evidence="5">
    <location>
        <begin position="214"/>
        <end position="224"/>
    </location>
</feature>
<feature type="region of interest" description="Disordered" evidence="5">
    <location>
        <begin position="209"/>
        <end position="230"/>
    </location>
</feature>
<dbReference type="InterPro" id="IPR007853">
    <property type="entry name" value="Znf_DNL-typ"/>
</dbReference>
<dbReference type="Pfam" id="PF05180">
    <property type="entry name" value="zf-DNL"/>
    <property type="match status" value="1"/>
</dbReference>
<feature type="compositionally biased region" description="Low complexity" evidence="5">
    <location>
        <begin position="22"/>
        <end position="89"/>
    </location>
</feature>
<dbReference type="GO" id="GO:0051087">
    <property type="term" value="F:protein-folding chaperone binding"/>
    <property type="evidence" value="ECO:0007669"/>
    <property type="project" value="TreeGrafter"/>
</dbReference>
<dbReference type="GO" id="GO:0050821">
    <property type="term" value="P:protein stabilization"/>
    <property type="evidence" value="ECO:0007669"/>
    <property type="project" value="TreeGrafter"/>
</dbReference>
<dbReference type="GO" id="GO:0006457">
    <property type="term" value="P:protein folding"/>
    <property type="evidence" value="ECO:0007669"/>
    <property type="project" value="TreeGrafter"/>
</dbReference>
<feature type="compositionally biased region" description="Basic and acidic residues" evidence="5">
    <location>
        <begin position="101"/>
        <end position="113"/>
    </location>
</feature>
<feature type="region of interest" description="Disordered" evidence="5">
    <location>
        <begin position="22"/>
        <end position="114"/>
    </location>
</feature>
<dbReference type="GO" id="GO:0005739">
    <property type="term" value="C:mitochondrion"/>
    <property type="evidence" value="ECO:0007669"/>
    <property type="project" value="TreeGrafter"/>
</dbReference>
<organism evidence="7 8">
    <name type="scientific">Aspergillus indologenus CBS 114.80</name>
    <dbReference type="NCBI Taxonomy" id="1450541"/>
    <lineage>
        <taxon>Eukaryota</taxon>
        <taxon>Fungi</taxon>
        <taxon>Dikarya</taxon>
        <taxon>Ascomycota</taxon>
        <taxon>Pezizomycotina</taxon>
        <taxon>Eurotiomycetes</taxon>
        <taxon>Eurotiomycetidae</taxon>
        <taxon>Eurotiales</taxon>
        <taxon>Aspergillaceae</taxon>
        <taxon>Aspergillus</taxon>
        <taxon>Aspergillus subgen. Circumdati</taxon>
    </lineage>
</organism>
<dbReference type="InterPro" id="IPR024158">
    <property type="entry name" value="Mt_import_TIM15"/>
</dbReference>
<keyword evidence="2 4" id="KW-0863">Zinc-finger</keyword>
<keyword evidence="1" id="KW-0479">Metal-binding</keyword>